<evidence type="ECO:0008006" key="4">
    <source>
        <dbReference type="Google" id="ProtNLM"/>
    </source>
</evidence>
<gene>
    <name evidence="2" type="ORF">XENORESO_017829</name>
</gene>
<evidence type="ECO:0000256" key="1">
    <source>
        <dbReference type="SAM" id="SignalP"/>
    </source>
</evidence>
<feature type="signal peptide" evidence="1">
    <location>
        <begin position="1"/>
        <end position="24"/>
    </location>
</feature>
<accession>A0ABV0X9X9</accession>
<evidence type="ECO:0000313" key="3">
    <source>
        <dbReference type="Proteomes" id="UP001444071"/>
    </source>
</evidence>
<reference evidence="2 3" key="1">
    <citation type="submission" date="2021-06" db="EMBL/GenBank/DDBJ databases">
        <authorList>
            <person name="Palmer J.M."/>
        </authorList>
    </citation>
    <scope>NUCLEOTIDE SEQUENCE [LARGE SCALE GENOMIC DNA]</scope>
    <source>
        <strain evidence="2 3">XR_2019</strain>
        <tissue evidence="2">Muscle</tissue>
    </source>
</reference>
<feature type="chain" id="PRO_5046121137" description="Secreted protein" evidence="1">
    <location>
        <begin position="25"/>
        <end position="69"/>
    </location>
</feature>
<keyword evidence="3" id="KW-1185">Reference proteome</keyword>
<organism evidence="2 3">
    <name type="scientific">Xenotaenia resolanae</name>
    <dbReference type="NCBI Taxonomy" id="208358"/>
    <lineage>
        <taxon>Eukaryota</taxon>
        <taxon>Metazoa</taxon>
        <taxon>Chordata</taxon>
        <taxon>Craniata</taxon>
        <taxon>Vertebrata</taxon>
        <taxon>Euteleostomi</taxon>
        <taxon>Actinopterygii</taxon>
        <taxon>Neopterygii</taxon>
        <taxon>Teleostei</taxon>
        <taxon>Neoteleostei</taxon>
        <taxon>Acanthomorphata</taxon>
        <taxon>Ovalentaria</taxon>
        <taxon>Atherinomorphae</taxon>
        <taxon>Cyprinodontiformes</taxon>
        <taxon>Goodeidae</taxon>
        <taxon>Xenotaenia</taxon>
    </lineage>
</organism>
<name>A0ABV0X9X9_9TELE</name>
<dbReference type="Proteomes" id="UP001444071">
    <property type="component" value="Unassembled WGS sequence"/>
</dbReference>
<sequence length="69" mass="7819">MLDQAVQSCFTLLLLLFSPPSSHEERTSHIQASGVINNQTYDATVGIDLDRSRQKTDESHIDRYVSLLR</sequence>
<proteinExistence type="predicted"/>
<evidence type="ECO:0000313" key="2">
    <source>
        <dbReference type="EMBL" id="MEQ2278401.1"/>
    </source>
</evidence>
<comment type="caution">
    <text evidence="2">The sequence shown here is derived from an EMBL/GenBank/DDBJ whole genome shotgun (WGS) entry which is preliminary data.</text>
</comment>
<keyword evidence="1" id="KW-0732">Signal</keyword>
<dbReference type="EMBL" id="JAHRIM010096235">
    <property type="protein sequence ID" value="MEQ2278401.1"/>
    <property type="molecule type" value="Genomic_DNA"/>
</dbReference>
<protein>
    <recommendedName>
        <fullName evidence="4">Secreted protein</fullName>
    </recommendedName>
</protein>